<evidence type="ECO:0000313" key="1">
    <source>
        <dbReference type="EMBL" id="GAW26588.1"/>
    </source>
</evidence>
<dbReference type="Proteomes" id="UP000054516">
    <property type="component" value="Unassembled WGS sequence"/>
</dbReference>
<keyword evidence="2" id="KW-1185">Reference proteome</keyword>
<proteinExistence type="predicted"/>
<dbReference type="AlphaFoldDB" id="A0A1S8A917"/>
<name>A0A1S8A917_ROSNE</name>
<dbReference type="EMBL" id="DF977483">
    <property type="protein sequence ID" value="GAW26588.1"/>
    <property type="molecule type" value="Genomic_DNA"/>
</dbReference>
<reference evidence="1" key="1">
    <citation type="submission" date="2016-03" db="EMBL/GenBank/DDBJ databases">
        <title>Draft genome sequence of Rosellinia necatrix.</title>
        <authorList>
            <person name="Kanematsu S."/>
        </authorList>
    </citation>
    <scope>NUCLEOTIDE SEQUENCE [LARGE SCALE GENOMIC DNA]</scope>
    <source>
        <strain evidence="1">W97</strain>
    </source>
</reference>
<organism evidence="1">
    <name type="scientific">Rosellinia necatrix</name>
    <name type="common">White root-rot fungus</name>
    <dbReference type="NCBI Taxonomy" id="77044"/>
    <lineage>
        <taxon>Eukaryota</taxon>
        <taxon>Fungi</taxon>
        <taxon>Dikarya</taxon>
        <taxon>Ascomycota</taxon>
        <taxon>Pezizomycotina</taxon>
        <taxon>Sordariomycetes</taxon>
        <taxon>Xylariomycetidae</taxon>
        <taxon>Xylariales</taxon>
        <taxon>Xylariaceae</taxon>
        <taxon>Rosellinia</taxon>
    </lineage>
</organism>
<accession>A0A1S8A917</accession>
<gene>
    <name evidence="1" type="ORF">SAMD00023353_3800970</name>
</gene>
<protein>
    <submittedName>
        <fullName evidence="1">Uncharacterized protein</fullName>
    </submittedName>
</protein>
<sequence>MALARVWPGSGTGLAQLIGQETGPRLLLESEGSRRWADGGNTQGARMLADDWASSSTARHVVIVSR</sequence>
<evidence type="ECO:0000313" key="2">
    <source>
        <dbReference type="Proteomes" id="UP000054516"/>
    </source>
</evidence>